<dbReference type="InterPro" id="IPR003594">
    <property type="entry name" value="HATPase_dom"/>
</dbReference>
<dbReference type="PANTHER" id="PTHR24421:SF56">
    <property type="entry name" value="OXYGEN SENSOR HISTIDINE KINASE RESPONSE REGULATOR DOST"/>
    <property type="match status" value="1"/>
</dbReference>
<dbReference type="Gene3D" id="3.30.450.40">
    <property type="match status" value="1"/>
</dbReference>
<comment type="caution">
    <text evidence="6">The sequence shown here is derived from an EMBL/GenBank/DDBJ whole genome shotgun (WGS) entry which is preliminary data.</text>
</comment>
<dbReference type="InterPro" id="IPR011712">
    <property type="entry name" value="Sig_transdc_His_kin_sub3_dim/P"/>
</dbReference>
<evidence type="ECO:0000259" key="5">
    <source>
        <dbReference type="Pfam" id="PF13581"/>
    </source>
</evidence>
<evidence type="ECO:0000313" key="6">
    <source>
        <dbReference type="EMBL" id="TFD01456.1"/>
    </source>
</evidence>
<accession>A0ABY2J922</accession>
<dbReference type="RefSeq" id="WP_134429180.1">
    <property type="nucleotide sequence ID" value="NZ_SOGQ01000032.1"/>
</dbReference>
<dbReference type="EMBL" id="SOGQ01000032">
    <property type="protein sequence ID" value="TFD01456.1"/>
    <property type="molecule type" value="Genomic_DNA"/>
</dbReference>
<feature type="domain" description="Signal transduction histidine kinase subgroup 3 dimerisation and phosphoacceptor" evidence="4">
    <location>
        <begin position="214"/>
        <end position="274"/>
    </location>
</feature>
<sequence length="414" mass="43514">MPHERIPLTPTEHPEASPETVRSALADLPRHGRPRWAAASADFIDALRSVRAGDPLVLLAEAVAMAADAELGCVVGPPGEVAGGDAGAEESFVVHAAHDGCARRLVGLAFRATGSVCGRAVASGRPALVGGGDRPAAGPESLLMPGRTLVVPVAGTGQSGRPVLVLTASRPAEGPPFTAADLEAAQDFAWLARAGLDLERSSRDRVRLAVLTDRGRIARELHDRVIQRIFAAGLTMQALGGMTTDPVLGRRLVDEVGALDAVIADLRTAIFALTQSHPDRPGVCRRLLDLLDELGPLFPHPPRVVFSGAIDLLVSAALADDVVAVVREGLTNVVRHARPRDTEVRVAVLADALTIEISDDGVGLSGSGRRSGIANLSARSQRWQGMLSLTDREHRGTLLHWTACLTDAPEGAHR</sequence>
<dbReference type="Gene3D" id="1.20.5.1930">
    <property type="match status" value="1"/>
</dbReference>
<evidence type="ECO:0000256" key="1">
    <source>
        <dbReference type="ARBA" id="ARBA00022679"/>
    </source>
</evidence>
<dbReference type="PANTHER" id="PTHR24421">
    <property type="entry name" value="NITRATE/NITRITE SENSOR PROTEIN NARX-RELATED"/>
    <property type="match status" value="1"/>
</dbReference>
<protein>
    <recommendedName>
        <fullName evidence="8">Histidine kinase</fullName>
    </recommendedName>
</protein>
<dbReference type="Gene3D" id="3.30.565.10">
    <property type="entry name" value="Histidine kinase-like ATPase, C-terminal domain"/>
    <property type="match status" value="1"/>
</dbReference>
<feature type="domain" description="Histidine kinase/HSP90-like ATPase" evidence="5">
    <location>
        <begin position="313"/>
        <end position="363"/>
    </location>
</feature>
<evidence type="ECO:0008006" key="8">
    <source>
        <dbReference type="Google" id="ProtNLM"/>
    </source>
</evidence>
<keyword evidence="3" id="KW-0902">Two-component regulatory system</keyword>
<evidence type="ECO:0000256" key="3">
    <source>
        <dbReference type="ARBA" id="ARBA00023012"/>
    </source>
</evidence>
<dbReference type="Proteomes" id="UP000297853">
    <property type="component" value="Unassembled WGS sequence"/>
</dbReference>
<name>A0ABY2J922_9MICO</name>
<dbReference type="Pfam" id="PF13581">
    <property type="entry name" value="HATPase_c_2"/>
    <property type="match status" value="1"/>
</dbReference>
<organism evidence="6 7">
    <name type="scientific">Cryobacterium sinapicolor</name>
    <dbReference type="NCBI Taxonomy" id="1259236"/>
    <lineage>
        <taxon>Bacteria</taxon>
        <taxon>Bacillati</taxon>
        <taxon>Actinomycetota</taxon>
        <taxon>Actinomycetes</taxon>
        <taxon>Micrococcales</taxon>
        <taxon>Microbacteriaceae</taxon>
        <taxon>Cryobacterium</taxon>
    </lineage>
</organism>
<dbReference type="SUPFAM" id="SSF55781">
    <property type="entry name" value="GAF domain-like"/>
    <property type="match status" value="1"/>
</dbReference>
<keyword evidence="2" id="KW-0418">Kinase</keyword>
<dbReference type="InterPro" id="IPR036890">
    <property type="entry name" value="HATPase_C_sf"/>
</dbReference>
<dbReference type="InterPro" id="IPR029016">
    <property type="entry name" value="GAF-like_dom_sf"/>
</dbReference>
<dbReference type="SUPFAM" id="SSF55874">
    <property type="entry name" value="ATPase domain of HSP90 chaperone/DNA topoisomerase II/histidine kinase"/>
    <property type="match status" value="1"/>
</dbReference>
<evidence type="ECO:0000256" key="2">
    <source>
        <dbReference type="ARBA" id="ARBA00022777"/>
    </source>
</evidence>
<dbReference type="Pfam" id="PF07730">
    <property type="entry name" value="HisKA_3"/>
    <property type="match status" value="1"/>
</dbReference>
<keyword evidence="7" id="KW-1185">Reference proteome</keyword>
<evidence type="ECO:0000259" key="4">
    <source>
        <dbReference type="Pfam" id="PF07730"/>
    </source>
</evidence>
<gene>
    <name evidence="6" type="ORF">E3T28_06840</name>
</gene>
<evidence type="ECO:0000313" key="7">
    <source>
        <dbReference type="Proteomes" id="UP000297853"/>
    </source>
</evidence>
<reference evidence="6 7" key="1">
    <citation type="submission" date="2019-03" db="EMBL/GenBank/DDBJ databases">
        <title>Genomics of glacier-inhabiting Cryobacterium strains.</title>
        <authorList>
            <person name="Liu Q."/>
            <person name="Xin Y.-H."/>
        </authorList>
    </citation>
    <scope>NUCLEOTIDE SEQUENCE [LARGE SCALE GENOMIC DNA]</scope>
    <source>
        <strain evidence="6 7">TMT1-23-1</strain>
    </source>
</reference>
<dbReference type="InterPro" id="IPR050482">
    <property type="entry name" value="Sensor_HK_TwoCompSys"/>
</dbReference>
<proteinExistence type="predicted"/>
<keyword evidence="1" id="KW-0808">Transferase</keyword>